<keyword evidence="3" id="KW-0804">Transcription</keyword>
<dbReference type="EMBL" id="JBHUKU010000001">
    <property type="protein sequence ID" value="MFD2457126.1"/>
    <property type="molecule type" value="Genomic_DNA"/>
</dbReference>
<organism evidence="6 7">
    <name type="scientific">Amycolatopsis samaneae</name>
    <dbReference type="NCBI Taxonomy" id="664691"/>
    <lineage>
        <taxon>Bacteria</taxon>
        <taxon>Bacillati</taxon>
        <taxon>Actinomycetota</taxon>
        <taxon>Actinomycetes</taxon>
        <taxon>Pseudonocardiales</taxon>
        <taxon>Pseudonocardiaceae</taxon>
        <taxon>Amycolatopsis</taxon>
    </lineage>
</organism>
<dbReference type="RefSeq" id="WP_345402205.1">
    <property type="nucleotide sequence ID" value="NZ_BAABHG010000013.1"/>
</dbReference>
<keyword evidence="7" id="KW-1185">Reference proteome</keyword>
<dbReference type="InterPro" id="IPR011008">
    <property type="entry name" value="Dimeric_a/b-barrel"/>
</dbReference>
<evidence type="ECO:0000259" key="5">
    <source>
        <dbReference type="Pfam" id="PF13404"/>
    </source>
</evidence>
<dbReference type="InterPro" id="IPR019887">
    <property type="entry name" value="Tscrpt_reg_AsnC/Lrp_C"/>
</dbReference>
<dbReference type="PANTHER" id="PTHR30154">
    <property type="entry name" value="LEUCINE-RESPONSIVE REGULATORY PROTEIN"/>
    <property type="match status" value="1"/>
</dbReference>
<dbReference type="InterPro" id="IPR019888">
    <property type="entry name" value="Tscrpt_reg_AsnC-like"/>
</dbReference>
<name>A0ABW5G6K3_9PSEU</name>
<dbReference type="Pfam" id="PF13404">
    <property type="entry name" value="HTH_AsnC-type"/>
    <property type="match status" value="2"/>
</dbReference>
<evidence type="ECO:0000256" key="2">
    <source>
        <dbReference type="ARBA" id="ARBA00023125"/>
    </source>
</evidence>
<comment type="caution">
    <text evidence="6">The sequence shown here is derived from an EMBL/GenBank/DDBJ whole genome shotgun (WGS) entry which is preliminary data.</text>
</comment>
<sequence>MSRQVVRAPESGPSRGVPPESALLTALDLALVEALQVDPRAPWTRIGTAIGVDATTAARRWERLTSAGLAWLTAYVTVPTLTVGYLDIACRPEALTALTERLCGWQCVFNLERTTGRYQLFVGVSAHGLAGLDRLVARRLGDLDGVTAVRLAVATRVYREGSGWLVHTLTPQQRAVLDDTAERARLVAPARWNDTDFEALVHALGADGRRSFAELARDCGMSESAVRRRLARMLVDHGLDFRCDLAHGVAGWPVIGGYRLDVPGDRLDEVGRVVSALPETRLCAAVAGEHNLVLSTWFRSPVGCLDFEATLASRLPGVRIAERSITTWMPKRMGRLLDANGVARGQVPMTPAP</sequence>
<keyword evidence="2" id="KW-0238">DNA-binding</keyword>
<dbReference type="Pfam" id="PF01037">
    <property type="entry name" value="AsnC_trans_reg"/>
    <property type="match status" value="1"/>
</dbReference>
<dbReference type="SUPFAM" id="SSF54909">
    <property type="entry name" value="Dimeric alpha+beta barrel"/>
    <property type="match status" value="1"/>
</dbReference>
<reference evidence="7" key="1">
    <citation type="journal article" date="2019" name="Int. J. Syst. Evol. Microbiol.">
        <title>The Global Catalogue of Microorganisms (GCM) 10K type strain sequencing project: providing services to taxonomists for standard genome sequencing and annotation.</title>
        <authorList>
            <consortium name="The Broad Institute Genomics Platform"/>
            <consortium name="The Broad Institute Genome Sequencing Center for Infectious Disease"/>
            <person name="Wu L."/>
            <person name="Ma J."/>
        </authorList>
    </citation>
    <scope>NUCLEOTIDE SEQUENCE [LARGE SCALE GENOMIC DNA]</scope>
    <source>
        <strain evidence="7">CGMCC 4.7643</strain>
    </source>
</reference>
<dbReference type="PANTHER" id="PTHR30154:SF34">
    <property type="entry name" value="TRANSCRIPTIONAL REGULATOR AZLB"/>
    <property type="match status" value="1"/>
</dbReference>
<feature type="domain" description="HTH asnC-type" evidence="5">
    <location>
        <begin position="24"/>
        <end position="64"/>
    </location>
</feature>
<dbReference type="SMART" id="SM00344">
    <property type="entry name" value="HTH_ASNC"/>
    <property type="match status" value="2"/>
</dbReference>
<dbReference type="InterPro" id="IPR000485">
    <property type="entry name" value="AsnC-type_HTH_dom"/>
</dbReference>
<accession>A0ABW5G6K3</accession>
<dbReference type="InterPro" id="IPR036388">
    <property type="entry name" value="WH-like_DNA-bd_sf"/>
</dbReference>
<proteinExistence type="predicted"/>
<feature type="domain" description="Transcription regulator AsnC/Lrp ligand binding" evidence="4">
    <location>
        <begin position="88"/>
        <end position="155"/>
    </location>
</feature>
<evidence type="ECO:0000256" key="1">
    <source>
        <dbReference type="ARBA" id="ARBA00023015"/>
    </source>
</evidence>
<evidence type="ECO:0000313" key="6">
    <source>
        <dbReference type="EMBL" id="MFD2457126.1"/>
    </source>
</evidence>
<keyword evidence="1" id="KW-0805">Transcription regulation</keyword>
<gene>
    <name evidence="6" type="ORF">ACFSYJ_00880</name>
</gene>
<evidence type="ECO:0000313" key="7">
    <source>
        <dbReference type="Proteomes" id="UP001597419"/>
    </source>
</evidence>
<evidence type="ECO:0000256" key="3">
    <source>
        <dbReference type="ARBA" id="ARBA00023163"/>
    </source>
</evidence>
<feature type="domain" description="HTH asnC-type" evidence="5">
    <location>
        <begin position="199"/>
        <end position="233"/>
    </location>
</feature>
<evidence type="ECO:0000259" key="4">
    <source>
        <dbReference type="Pfam" id="PF01037"/>
    </source>
</evidence>
<dbReference type="Proteomes" id="UP001597419">
    <property type="component" value="Unassembled WGS sequence"/>
</dbReference>
<protein>
    <submittedName>
        <fullName evidence="6">Lrp/AsnC family transcriptional regulator</fullName>
    </submittedName>
</protein>
<dbReference type="Gene3D" id="1.10.10.10">
    <property type="entry name" value="Winged helix-like DNA-binding domain superfamily/Winged helix DNA-binding domain"/>
    <property type="match status" value="2"/>
</dbReference>